<protein>
    <recommendedName>
        <fullName evidence="4">Alpha/beta hydrolase</fullName>
    </recommendedName>
</protein>
<sequence>MMQWMNPRASRACLFGALLAAVTACDDRGPEEPTSTFGTAANQLAQQPEIAQPNVAANPTEQPPATGPVVGTVAPVPAAQLPELIDKPLPVVPPVLSAADTATARFLSVAPDTFDTGKYKSSLLFTYELGRVFVQPADSIEAKDPEYELAKRKGIPFGLIAPIRGSIRYPEEVVKGDGAKYPLIVFLHGQHNGDVSHLGYDYLGKDLVTQGYVVVSIDADTINMSMQTGMDGANRGRAQLMLATLDKLRQVNETGQVDGYGNPGILNVLKGKLDFDRLGIMGHSRGGMAIGTTLLQNVARKGTTFTDLKNYVAEARASLINFSYTGYFHEMVNYPDIFAATTTTTNADGKATATVDEAKLQAAAKKYGIGFVAGDAPPYKFKGAFLLAPTQTLPLMGISDVPFATLVGSCDGDVQSLSGLAFFDRNRYSVDKDPSSHYQLWMRGANHNFFSTEWRERDTLRSGCAENHILLNEKEQRRAAHFIINSYMRYHVGGEQKFANYWNGLARFPSANCPAGQGTCDESIVLSIQKSAKDRVVIQRFDQKTPEEAKTNRVGGAFVMTGFDKTALCPLSMEQWYYRKGGCLPKALTNFEYIGSATELLQVSWNAPGAKLTTDLKNLSTAGMDYLTFRVAVTETVGQEILVSLTDSNGKTATVTASDYTDALYDIPRPKAGMIPMVDNPADLMPEMSSIYRAMNMVAIPLSAFKDIDTTKLSALQLEMPREKGGLAINDIELQNFGRAPKPATTAQN</sequence>
<dbReference type="SUPFAM" id="SSF53474">
    <property type="entry name" value="alpha/beta-Hydrolases"/>
    <property type="match status" value="1"/>
</dbReference>
<feature type="chain" id="PRO_5032753706" description="Alpha/beta hydrolase" evidence="1">
    <location>
        <begin position="25"/>
        <end position="749"/>
    </location>
</feature>
<reference evidence="2 3" key="1">
    <citation type="submission" date="2020-05" db="EMBL/GenBank/DDBJ databases">
        <authorList>
            <person name="Kim M.K."/>
        </authorList>
    </citation>
    <scope>NUCLEOTIDE SEQUENCE [LARGE SCALE GENOMIC DNA]</scope>
    <source>
        <strain evidence="2 3">BT25</strain>
    </source>
</reference>
<gene>
    <name evidence="2" type="ORF">HQ945_07270</name>
</gene>
<dbReference type="Gene3D" id="3.40.50.1820">
    <property type="entry name" value="alpha/beta hydrolase"/>
    <property type="match status" value="1"/>
</dbReference>
<comment type="caution">
    <text evidence="2">The sequence shown here is derived from an EMBL/GenBank/DDBJ whole genome shotgun (WGS) entry which is preliminary data.</text>
</comment>
<organism evidence="2 3">
    <name type="scientific">Phyllobacterium pellucidum</name>
    <dbReference type="NCBI Taxonomy" id="2740464"/>
    <lineage>
        <taxon>Bacteria</taxon>
        <taxon>Pseudomonadati</taxon>
        <taxon>Pseudomonadota</taxon>
        <taxon>Alphaproteobacteria</taxon>
        <taxon>Hyphomicrobiales</taxon>
        <taxon>Phyllobacteriaceae</taxon>
        <taxon>Phyllobacterium</taxon>
    </lineage>
</organism>
<proteinExistence type="predicted"/>
<evidence type="ECO:0000256" key="1">
    <source>
        <dbReference type="SAM" id="SignalP"/>
    </source>
</evidence>
<dbReference type="RefSeq" id="WP_113281158.1">
    <property type="nucleotide sequence ID" value="NZ_CP088292.1"/>
</dbReference>
<keyword evidence="1" id="KW-0732">Signal</keyword>
<name>A0A849VMK1_9HYPH</name>
<evidence type="ECO:0000313" key="2">
    <source>
        <dbReference type="EMBL" id="NTS31051.1"/>
    </source>
</evidence>
<dbReference type="InterPro" id="IPR029058">
    <property type="entry name" value="AB_hydrolase_fold"/>
</dbReference>
<feature type="signal peptide" evidence="1">
    <location>
        <begin position="1"/>
        <end position="24"/>
    </location>
</feature>
<dbReference type="AlphaFoldDB" id="A0A849VMK1"/>
<keyword evidence="3" id="KW-1185">Reference proteome</keyword>
<accession>A0A849VMK1</accession>
<evidence type="ECO:0008006" key="4">
    <source>
        <dbReference type="Google" id="ProtNLM"/>
    </source>
</evidence>
<dbReference type="Proteomes" id="UP000550508">
    <property type="component" value="Unassembled WGS sequence"/>
</dbReference>
<dbReference type="EMBL" id="JABUMX010000001">
    <property type="protein sequence ID" value="NTS31051.1"/>
    <property type="molecule type" value="Genomic_DNA"/>
</dbReference>
<evidence type="ECO:0000313" key="3">
    <source>
        <dbReference type="Proteomes" id="UP000550508"/>
    </source>
</evidence>